<feature type="transmembrane region" description="Helical" evidence="8">
    <location>
        <begin position="30"/>
        <end position="49"/>
    </location>
</feature>
<feature type="active site" description="Proton acceptor" evidence="7">
    <location>
        <position position="626"/>
    </location>
</feature>
<feature type="transmembrane region" description="Helical" evidence="8">
    <location>
        <begin position="95"/>
        <end position="117"/>
    </location>
</feature>
<organism evidence="11 12">
    <name type="scientific">Abyssobacteria bacterium (strain SURF_5)</name>
    <dbReference type="NCBI Taxonomy" id="2093360"/>
    <lineage>
        <taxon>Bacteria</taxon>
        <taxon>Pseudomonadati</taxon>
        <taxon>Candidatus Hydrogenedentota</taxon>
        <taxon>Candidatus Abyssobacteria</taxon>
    </lineage>
</organism>
<dbReference type="PROSITE" id="PS50850">
    <property type="entry name" value="MFS"/>
    <property type="match status" value="1"/>
</dbReference>
<evidence type="ECO:0000256" key="1">
    <source>
        <dbReference type="ARBA" id="ARBA00007867"/>
    </source>
</evidence>
<evidence type="ECO:0000256" key="8">
    <source>
        <dbReference type="SAM" id="Phobius"/>
    </source>
</evidence>
<protein>
    <submittedName>
        <fullName evidence="11">Spermidine synthase</fullName>
    </submittedName>
</protein>
<feature type="transmembrane region" description="Helical" evidence="8">
    <location>
        <begin position="402"/>
        <end position="426"/>
    </location>
</feature>
<evidence type="ECO:0000256" key="6">
    <source>
        <dbReference type="ARBA" id="ARBA00023136"/>
    </source>
</evidence>
<keyword evidence="5 7" id="KW-0620">Polyamine biosynthesis</keyword>
<evidence type="ECO:0000256" key="3">
    <source>
        <dbReference type="ARBA" id="ARBA00022692"/>
    </source>
</evidence>
<feature type="domain" description="Major facilitator superfamily (MFS) profile" evidence="9">
    <location>
        <begin position="27"/>
        <end position="457"/>
    </location>
</feature>
<gene>
    <name evidence="11" type="ORF">C4520_06665</name>
</gene>
<dbReference type="PANTHER" id="PTHR43317">
    <property type="entry name" value="THERMOSPERMINE SYNTHASE ACAULIS5"/>
    <property type="match status" value="1"/>
</dbReference>
<evidence type="ECO:0000259" key="10">
    <source>
        <dbReference type="PROSITE" id="PS51006"/>
    </source>
</evidence>
<evidence type="ECO:0000313" key="11">
    <source>
        <dbReference type="EMBL" id="RJP23231.1"/>
    </source>
</evidence>
<dbReference type="SUPFAM" id="SSF103473">
    <property type="entry name" value="MFS general substrate transporter"/>
    <property type="match status" value="1"/>
</dbReference>
<accession>A0A3A4P5T3</accession>
<evidence type="ECO:0000256" key="4">
    <source>
        <dbReference type="ARBA" id="ARBA00022989"/>
    </source>
</evidence>
<feature type="transmembrane region" description="Helical" evidence="8">
    <location>
        <begin position="55"/>
        <end position="83"/>
    </location>
</feature>
<dbReference type="NCBIfam" id="NF037959">
    <property type="entry name" value="MFS_SpdSyn"/>
    <property type="match status" value="2"/>
</dbReference>
<keyword evidence="6 8" id="KW-0472">Membrane</keyword>
<dbReference type="GO" id="GO:0006596">
    <property type="term" value="P:polyamine biosynthetic process"/>
    <property type="evidence" value="ECO:0007669"/>
    <property type="project" value="UniProtKB-UniRule"/>
</dbReference>
<keyword evidence="3 8" id="KW-0812">Transmembrane</keyword>
<feature type="transmembrane region" description="Helical" evidence="8">
    <location>
        <begin position="258"/>
        <end position="277"/>
    </location>
</feature>
<evidence type="ECO:0000256" key="7">
    <source>
        <dbReference type="PROSITE-ProRule" id="PRU00354"/>
    </source>
</evidence>
<feature type="transmembrane region" description="Helical" evidence="8">
    <location>
        <begin position="137"/>
        <end position="158"/>
    </location>
</feature>
<feature type="transmembrane region" description="Helical" evidence="8">
    <location>
        <begin position="289"/>
        <end position="311"/>
    </location>
</feature>
<dbReference type="GO" id="GO:0022857">
    <property type="term" value="F:transmembrane transporter activity"/>
    <property type="evidence" value="ECO:0007669"/>
    <property type="project" value="InterPro"/>
</dbReference>
<feature type="transmembrane region" description="Helical" evidence="8">
    <location>
        <begin position="357"/>
        <end position="390"/>
    </location>
</feature>
<feature type="transmembrane region" description="Helical" evidence="8">
    <location>
        <begin position="209"/>
        <end position="229"/>
    </location>
</feature>
<dbReference type="GO" id="GO:0016740">
    <property type="term" value="F:transferase activity"/>
    <property type="evidence" value="ECO:0007669"/>
    <property type="project" value="UniProtKB-UniRule"/>
</dbReference>
<dbReference type="InterPro" id="IPR020846">
    <property type="entry name" value="MFS_dom"/>
</dbReference>
<reference evidence="11 12" key="1">
    <citation type="journal article" date="2017" name="ISME J.">
        <title>Energy and carbon metabolisms in a deep terrestrial subsurface fluid microbial community.</title>
        <authorList>
            <person name="Momper L."/>
            <person name="Jungbluth S.P."/>
            <person name="Lee M.D."/>
            <person name="Amend J.P."/>
        </authorList>
    </citation>
    <scope>NUCLEOTIDE SEQUENCE [LARGE SCALE GENOMIC DNA]</scope>
    <source>
        <strain evidence="11">SURF_5</strain>
    </source>
</reference>
<evidence type="ECO:0000256" key="5">
    <source>
        <dbReference type="ARBA" id="ARBA00023115"/>
    </source>
</evidence>
<sequence length="789" mass="86693">MMEGSSSQLCEKPADSVLLVHSRDSIKGSIYYVLFFLSGMSALIYEIVWTRRLTLIFGITVYSISTVLVAFMGGLALGSILVGSRIDKRRDPLRVYAFFEIGIGICALLLPFALSALNPAYRFLYQTMEASPYLMSLAKFLMSAGVLIVPTTMMGATLPVLSKFIVKQMDRSGAAVGSLYAVNTLGALSGCFLAGFVLLGWIGVSRSEWLAVSINILIGIAALIIYYMIGPNLPADDPEELPAREAEDSTYHPANLRLILLIFGLSGMAALAYEVLWSRILVFLLGSSIYSFSMILTVYLLGITGGSFLFSRHVDGIKKPLTVFGWLEILIGLTVLAGLVLFQRLPFSPYSLKSNPVAFIAINFFSTAIVVLPPTLLMGAVFPLVVKIYARRLGTLGRQTGTVYAVNTVGAIIGSFIAGFILIPLFGSKNSMLALILLSICCGLGLLFLAVRERESGALNYAAAVLVVLPMAGFPIGNDLMETLSVRLMQQRTNRDWKVIAFNEDATAAVAVAEDEEGTRLLTVNGISMTYRHAETQLMAHLPLAMMQNPKKVLIICFGMGTTFVSARHAGMDVDFVELCPDVVDSFQYYQEDPSMLTEPGARGIIADGRNYLLLSDKKYDLITIDPPPPPYSAGTVNLYTKEFYELCKRRLSPGGIVCQWIPIPASTEAQYKMLVRTFMEVFPHTSVWGSVNRLGTYLLATPERLDIDRGAFAAYFLRPEVRDDLSLYMKEAPGAKDMFSLLLLDEDSAKYYVQGAPVLTDDLPLIEFPLFHVKPYDEIMSMSLIYGR</sequence>
<feature type="transmembrane region" description="Helical" evidence="8">
    <location>
        <begin position="323"/>
        <end position="345"/>
    </location>
</feature>
<dbReference type="SUPFAM" id="SSF53335">
    <property type="entry name" value="S-adenosyl-L-methionine-dependent methyltransferases"/>
    <property type="match status" value="1"/>
</dbReference>
<dbReference type="InterPro" id="IPR036259">
    <property type="entry name" value="MFS_trans_sf"/>
</dbReference>
<dbReference type="Pfam" id="PF01564">
    <property type="entry name" value="Spermine_synth"/>
    <property type="match status" value="1"/>
</dbReference>
<keyword evidence="2 7" id="KW-0808">Transferase</keyword>
<dbReference type="PANTHER" id="PTHR43317:SF1">
    <property type="entry name" value="THERMOSPERMINE SYNTHASE ACAULIS5"/>
    <property type="match status" value="1"/>
</dbReference>
<dbReference type="InterPro" id="IPR029063">
    <property type="entry name" value="SAM-dependent_MTases_sf"/>
</dbReference>
<dbReference type="EMBL" id="QZKU01000048">
    <property type="protein sequence ID" value="RJP23231.1"/>
    <property type="molecule type" value="Genomic_DNA"/>
</dbReference>
<keyword evidence="4 8" id="KW-1133">Transmembrane helix</keyword>
<comment type="caution">
    <text evidence="11">The sequence shown here is derived from an EMBL/GenBank/DDBJ whole genome shotgun (WGS) entry which is preliminary data.</text>
</comment>
<dbReference type="AlphaFoldDB" id="A0A3A4P5T3"/>
<evidence type="ECO:0000256" key="2">
    <source>
        <dbReference type="ARBA" id="ARBA00022679"/>
    </source>
</evidence>
<comment type="similarity">
    <text evidence="1">Belongs to the spermidine/spermine synthase family.</text>
</comment>
<evidence type="ECO:0000259" key="9">
    <source>
        <dbReference type="PROSITE" id="PS50850"/>
    </source>
</evidence>
<feature type="transmembrane region" description="Helical" evidence="8">
    <location>
        <begin position="179"/>
        <end position="203"/>
    </location>
</feature>
<dbReference type="CDD" id="cd02440">
    <property type="entry name" value="AdoMet_MTases"/>
    <property type="match status" value="1"/>
</dbReference>
<dbReference type="Gene3D" id="1.20.1250.20">
    <property type="entry name" value="MFS general substrate transporter like domains"/>
    <property type="match status" value="1"/>
</dbReference>
<dbReference type="InterPro" id="IPR030374">
    <property type="entry name" value="PABS"/>
</dbReference>
<dbReference type="Proteomes" id="UP000265882">
    <property type="component" value="Unassembled WGS sequence"/>
</dbReference>
<evidence type="ECO:0000313" key="12">
    <source>
        <dbReference type="Proteomes" id="UP000265882"/>
    </source>
</evidence>
<feature type="domain" description="PABS" evidence="10">
    <location>
        <begin position="572"/>
        <end position="720"/>
    </location>
</feature>
<feature type="transmembrane region" description="Helical" evidence="8">
    <location>
        <begin position="432"/>
        <end position="451"/>
    </location>
</feature>
<name>A0A3A4P5T3_ABYX5</name>
<feature type="transmembrane region" description="Helical" evidence="8">
    <location>
        <begin position="458"/>
        <end position="477"/>
    </location>
</feature>
<dbReference type="PROSITE" id="PS51006">
    <property type="entry name" value="PABS_2"/>
    <property type="match status" value="1"/>
</dbReference>
<proteinExistence type="inferred from homology"/>
<dbReference type="Gene3D" id="3.40.50.150">
    <property type="entry name" value="Vaccinia Virus protein VP39"/>
    <property type="match status" value="1"/>
</dbReference>